<keyword evidence="7" id="KW-0175">Coiled coil</keyword>
<evidence type="ECO:0000313" key="11">
    <source>
        <dbReference type="Proteomes" id="UP000289340"/>
    </source>
</evidence>
<comment type="subcellular location">
    <subcellularLocation>
        <location evidence="6">Nucleus</location>
    </subcellularLocation>
</comment>
<dbReference type="InterPro" id="IPR015633">
    <property type="entry name" value="E2F"/>
</dbReference>
<dbReference type="AlphaFoldDB" id="A0A445LRK3"/>
<dbReference type="InterPro" id="IPR036390">
    <property type="entry name" value="WH_DNA-bd_sf"/>
</dbReference>
<gene>
    <name evidence="10" type="ORF">D0Y65_004498</name>
</gene>
<dbReference type="GO" id="GO:0090575">
    <property type="term" value="C:RNA polymerase II transcription regulator complex"/>
    <property type="evidence" value="ECO:0007669"/>
    <property type="project" value="TreeGrafter"/>
</dbReference>
<dbReference type="Gene3D" id="1.10.10.10">
    <property type="entry name" value="Winged helix-like DNA-binding domain superfamily/Winged helix DNA-binding domain"/>
    <property type="match status" value="1"/>
</dbReference>
<dbReference type="GO" id="GO:0000978">
    <property type="term" value="F:RNA polymerase II cis-regulatory region sequence-specific DNA binding"/>
    <property type="evidence" value="ECO:0007669"/>
    <property type="project" value="InterPro"/>
</dbReference>
<feature type="region of interest" description="Disordered" evidence="8">
    <location>
        <begin position="1"/>
        <end position="144"/>
    </location>
</feature>
<reference evidence="10 11" key="1">
    <citation type="submission" date="2018-09" db="EMBL/GenBank/DDBJ databases">
        <title>A high-quality reference genome of wild soybean provides a powerful tool to mine soybean genomes.</title>
        <authorList>
            <person name="Xie M."/>
            <person name="Chung C.Y.L."/>
            <person name="Li M.-W."/>
            <person name="Wong F.-L."/>
            <person name="Chan T.-F."/>
            <person name="Lam H.-M."/>
        </authorList>
    </citation>
    <scope>NUCLEOTIDE SEQUENCE [LARGE SCALE GENOMIC DNA]</scope>
    <source>
        <strain evidence="11">cv. W05</strain>
        <tissue evidence="10">Hypocotyl of etiolated seedlings</tissue>
    </source>
</reference>
<keyword evidence="5" id="KW-0131">Cell cycle</keyword>
<feature type="region of interest" description="Disordered" evidence="8">
    <location>
        <begin position="448"/>
        <end position="468"/>
    </location>
</feature>
<dbReference type="SMR" id="A0A445LRK3"/>
<name>A0A445LRK3_GLYSO</name>
<feature type="domain" description="E2F/DP family winged-helix DNA-binding" evidence="9">
    <location>
        <begin position="148"/>
        <end position="213"/>
    </location>
</feature>
<evidence type="ECO:0000256" key="8">
    <source>
        <dbReference type="SAM" id="MobiDB-lite"/>
    </source>
</evidence>
<evidence type="ECO:0000256" key="1">
    <source>
        <dbReference type="ARBA" id="ARBA00010940"/>
    </source>
</evidence>
<keyword evidence="2 6" id="KW-0805">Transcription regulation</keyword>
<evidence type="ECO:0000259" key="9">
    <source>
        <dbReference type="SMART" id="SM01372"/>
    </source>
</evidence>
<dbReference type="SMART" id="SM01372">
    <property type="entry name" value="E2F_TDP"/>
    <property type="match status" value="1"/>
</dbReference>
<proteinExistence type="inferred from homology"/>
<protein>
    <submittedName>
        <fullName evidence="10">Transcription factor E2FA</fullName>
    </submittedName>
</protein>
<dbReference type="EMBL" id="QZWG01000002">
    <property type="protein sequence ID" value="RZC25825.1"/>
    <property type="molecule type" value="Genomic_DNA"/>
</dbReference>
<sequence length="468" mass="51113">MSSAAGVPDRLASQPRGAAGAPALPPLKRHLAFVTKPPFAPPDEYHSFSSADSRRAADEAVVVRSPYMKRKSGMTDSEGESQAQKWSNSPGYTNVSNVTNNSPFKTPVSAKGGRAQKAKASKEGRSCPPTPMSNAGSPSPLTPASSCRYDSSLGLLTKKFINLVKHAEDGILDLNKAAETLEVQKRRIYDITNVLEGIGLIEKKLKNRIHWKGIESSTSGEVDGDISVLKAEVEKLSLEEQGLDDQIREMQERLRNLSENENNQKCLFVTEEDIKGLPCFQNETLIAIKAPHGTTLEVPDPEEAVDYPQRRYRIILRSTMGPIDVYLISQFEEKFEEVNGAELPMIPLASSSGSNEQLMTEMVPAECSGKELEPQTQLSSHAFSDLNASQEFAGGMMKIVPSDVDNDADYWLLSDADVSITDMWRTDSTVDWNGIDMLHPDFGIISRPQSPSSGLAEVPSTGANSIQK</sequence>
<dbReference type="Pfam" id="PF16421">
    <property type="entry name" value="E2F_CC-MB"/>
    <property type="match status" value="1"/>
</dbReference>
<evidence type="ECO:0000256" key="2">
    <source>
        <dbReference type="ARBA" id="ARBA00023015"/>
    </source>
</evidence>
<dbReference type="Gene3D" id="6.10.250.540">
    <property type="match status" value="1"/>
</dbReference>
<evidence type="ECO:0000256" key="7">
    <source>
        <dbReference type="SAM" id="Coils"/>
    </source>
</evidence>
<accession>A0A445LRK3</accession>
<comment type="caution">
    <text evidence="10">The sequence shown here is derived from an EMBL/GenBank/DDBJ whole genome shotgun (WGS) entry which is preliminary data.</text>
</comment>
<keyword evidence="6" id="KW-0539">Nucleus</keyword>
<dbReference type="GO" id="GO:0000981">
    <property type="term" value="F:DNA-binding transcription factor activity, RNA polymerase II-specific"/>
    <property type="evidence" value="ECO:0007669"/>
    <property type="project" value="TreeGrafter"/>
</dbReference>
<evidence type="ECO:0000256" key="6">
    <source>
        <dbReference type="RuleBase" id="RU003796"/>
    </source>
</evidence>
<evidence type="ECO:0000256" key="5">
    <source>
        <dbReference type="ARBA" id="ARBA00023306"/>
    </source>
</evidence>
<dbReference type="Proteomes" id="UP000289340">
    <property type="component" value="Chromosome 2"/>
</dbReference>
<dbReference type="SUPFAM" id="SSF46785">
    <property type="entry name" value="Winged helix' DNA-binding domain"/>
    <property type="match status" value="1"/>
</dbReference>
<evidence type="ECO:0000256" key="4">
    <source>
        <dbReference type="ARBA" id="ARBA00023163"/>
    </source>
</evidence>
<feature type="compositionally biased region" description="Polar residues" evidence="8">
    <location>
        <begin position="80"/>
        <end position="104"/>
    </location>
</feature>
<feature type="coiled-coil region" evidence="7">
    <location>
        <begin position="226"/>
        <end position="267"/>
    </location>
</feature>
<dbReference type="Pfam" id="PF02319">
    <property type="entry name" value="WHD_E2F_TDP"/>
    <property type="match status" value="1"/>
</dbReference>
<dbReference type="Gramene" id="XM_028355466.1">
    <property type="protein sequence ID" value="XP_028211267.1"/>
    <property type="gene ID" value="LOC114393946"/>
</dbReference>
<dbReference type="PANTHER" id="PTHR12081">
    <property type="entry name" value="TRANSCRIPTION FACTOR E2F"/>
    <property type="match status" value="1"/>
</dbReference>
<dbReference type="GO" id="GO:0046983">
    <property type="term" value="F:protein dimerization activity"/>
    <property type="evidence" value="ECO:0007669"/>
    <property type="project" value="InterPro"/>
</dbReference>
<dbReference type="CDD" id="cd14660">
    <property type="entry name" value="E2F_DD"/>
    <property type="match status" value="1"/>
</dbReference>
<dbReference type="PANTHER" id="PTHR12081:SF105">
    <property type="entry name" value="TRANSCRIPTION FACTOR E2FA"/>
    <property type="match status" value="1"/>
</dbReference>
<dbReference type="SUPFAM" id="SSF144074">
    <property type="entry name" value="E2F-DP heterodimerization region"/>
    <property type="match status" value="1"/>
</dbReference>
<comment type="similarity">
    <text evidence="1 6">Belongs to the E2F/DP family.</text>
</comment>
<keyword evidence="3 6" id="KW-0238">DNA-binding</keyword>
<organism evidence="10 11">
    <name type="scientific">Glycine soja</name>
    <name type="common">Wild soybean</name>
    <dbReference type="NCBI Taxonomy" id="3848"/>
    <lineage>
        <taxon>Eukaryota</taxon>
        <taxon>Viridiplantae</taxon>
        <taxon>Streptophyta</taxon>
        <taxon>Embryophyta</taxon>
        <taxon>Tracheophyta</taxon>
        <taxon>Spermatophyta</taxon>
        <taxon>Magnoliopsida</taxon>
        <taxon>eudicotyledons</taxon>
        <taxon>Gunneridae</taxon>
        <taxon>Pentapetalae</taxon>
        <taxon>rosids</taxon>
        <taxon>fabids</taxon>
        <taxon>Fabales</taxon>
        <taxon>Fabaceae</taxon>
        <taxon>Papilionoideae</taxon>
        <taxon>50 kb inversion clade</taxon>
        <taxon>NPAAA clade</taxon>
        <taxon>indigoferoid/millettioid clade</taxon>
        <taxon>Phaseoleae</taxon>
        <taxon>Glycine</taxon>
        <taxon>Glycine subgen. Soja</taxon>
    </lineage>
</organism>
<evidence type="ECO:0000313" key="10">
    <source>
        <dbReference type="EMBL" id="RZC25825.1"/>
    </source>
</evidence>
<dbReference type="InterPro" id="IPR036388">
    <property type="entry name" value="WH-like_DNA-bd_sf"/>
</dbReference>
<dbReference type="InterPro" id="IPR003316">
    <property type="entry name" value="E2F_WHTH_DNA-bd_dom"/>
</dbReference>
<feature type="compositionally biased region" description="Polar residues" evidence="8">
    <location>
        <begin position="132"/>
        <end position="144"/>
    </location>
</feature>
<keyword evidence="4 6" id="KW-0804">Transcription</keyword>
<evidence type="ECO:0000256" key="3">
    <source>
        <dbReference type="ARBA" id="ARBA00023125"/>
    </source>
</evidence>
<dbReference type="InterPro" id="IPR032198">
    <property type="entry name" value="E2F_CC-MB"/>
</dbReference>
<keyword evidence="11" id="KW-1185">Reference proteome</keyword>
<dbReference type="InterPro" id="IPR037241">
    <property type="entry name" value="E2F-DP_heterodim"/>
</dbReference>
<dbReference type="FunFam" id="1.10.10.10:FF:000008">
    <property type="entry name" value="E2F transcription factor 1"/>
    <property type="match status" value="1"/>
</dbReference>